<evidence type="ECO:0000313" key="1">
    <source>
        <dbReference type="EMBL" id="GCB82842.1"/>
    </source>
</evidence>
<dbReference type="AlphaFoldDB" id="A0A401QBX6"/>
<dbReference type="Proteomes" id="UP000288216">
    <property type="component" value="Unassembled WGS sequence"/>
</dbReference>
<organism evidence="1 2">
    <name type="scientific">Scyliorhinus torazame</name>
    <name type="common">Cloudy catshark</name>
    <name type="synonym">Catulus torazame</name>
    <dbReference type="NCBI Taxonomy" id="75743"/>
    <lineage>
        <taxon>Eukaryota</taxon>
        <taxon>Metazoa</taxon>
        <taxon>Chordata</taxon>
        <taxon>Craniata</taxon>
        <taxon>Vertebrata</taxon>
        <taxon>Chondrichthyes</taxon>
        <taxon>Elasmobranchii</taxon>
        <taxon>Galeomorphii</taxon>
        <taxon>Galeoidea</taxon>
        <taxon>Carcharhiniformes</taxon>
        <taxon>Scyliorhinidae</taxon>
        <taxon>Scyliorhinus</taxon>
    </lineage>
</organism>
<protein>
    <submittedName>
        <fullName evidence="1">Uncharacterized protein</fullName>
    </submittedName>
</protein>
<name>A0A401QBX6_SCYTO</name>
<comment type="caution">
    <text evidence="1">The sequence shown here is derived from an EMBL/GenBank/DDBJ whole genome shotgun (WGS) entry which is preliminary data.</text>
</comment>
<evidence type="ECO:0000313" key="2">
    <source>
        <dbReference type="Proteomes" id="UP000288216"/>
    </source>
</evidence>
<reference evidence="1 2" key="1">
    <citation type="journal article" date="2018" name="Nat. Ecol. Evol.">
        <title>Shark genomes provide insights into elasmobranch evolution and the origin of vertebrates.</title>
        <authorList>
            <person name="Hara Y"/>
            <person name="Yamaguchi K"/>
            <person name="Onimaru K"/>
            <person name="Kadota M"/>
            <person name="Koyanagi M"/>
            <person name="Keeley SD"/>
            <person name="Tatsumi K"/>
            <person name="Tanaka K"/>
            <person name="Motone F"/>
            <person name="Kageyama Y"/>
            <person name="Nozu R"/>
            <person name="Adachi N"/>
            <person name="Nishimura O"/>
            <person name="Nakagawa R"/>
            <person name="Tanegashima C"/>
            <person name="Kiyatake I"/>
            <person name="Matsumoto R"/>
            <person name="Murakumo K"/>
            <person name="Nishida K"/>
            <person name="Terakita A"/>
            <person name="Kuratani S"/>
            <person name="Sato K"/>
            <person name="Hyodo S Kuraku.S."/>
        </authorList>
    </citation>
    <scope>NUCLEOTIDE SEQUENCE [LARGE SCALE GENOMIC DNA]</scope>
</reference>
<keyword evidence="2" id="KW-1185">Reference proteome</keyword>
<gene>
    <name evidence="1" type="ORF">scyTo_0023954</name>
</gene>
<proteinExistence type="predicted"/>
<sequence>NTNAEILQMLASNTDAQLRRITDFSRDRLQKAIEEFGDAANVLLWNANVFNKSDYEVSYIPDGITE</sequence>
<feature type="non-terminal residue" evidence="1">
    <location>
        <position position="1"/>
    </location>
</feature>
<accession>A0A401QBX6</accession>
<dbReference type="EMBL" id="BFAA01036400">
    <property type="protein sequence ID" value="GCB82842.1"/>
    <property type="molecule type" value="Genomic_DNA"/>
</dbReference>